<name>A0A1Y5F8F9_9BACT</name>
<dbReference type="Proteomes" id="UP000196531">
    <property type="component" value="Unassembled WGS sequence"/>
</dbReference>
<dbReference type="AlphaFoldDB" id="A0A1Y5F8F9"/>
<organism evidence="1 2">
    <name type="scientific">Halobacteriovorax marinus</name>
    <dbReference type="NCBI Taxonomy" id="97084"/>
    <lineage>
        <taxon>Bacteria</taxon>
        <taxon>Pseudomonadati</taxon>
        <taxon>Bdellovibrionota</taxon>
        <taxon>Bacteriovoracia</taxon>
        <taxon>Bacteriovoracales</taxon>
        <taxon>Halobacteriovoraceae</taxon>
        <taxon>Halobacteriovorax</taxon>
    </lineage>
</organism>
<gene>
    <name evidence="1" type="ORF">A9Q84_12615</name>
</gene>
<dbReference type="EMBL" id="MAAO01000006">
    <property type="protein sequence ID" value="OUR97163.1"/>
    <property type="molecule type" value="Genomic_DNA"/>
</dbReference>
<sequence>MKVITIQDVDKKNIKWGRILFFLTFFIQSSFAGPLKIALLDTGFCPELLKTNKFIKIHAPIDLTDSVKLNCAKYSKDNRRFHGQWVLEQFLKELKSKREIEITPFIIFDKNANQAESYWKKAFLKQADFHLFITAAGLPYKGKANITKKITRPIFVAGATLGKGIRKSSTLWPQVHFNHQQVFTIGSFLEKDQVLGSREDYTLLRPKEMKFFFSSGPTKDHFKGSSRAVATASARAINHCYEVILKSKPLSKCLEKKRILLPLEEGSLKLPTF</sequence>
<evidence type="ECO:0000313" key="1">
    <source>
        <dbReference type="EMBL" id="OUR97163.1"/>
    </source>
</evidence>
<protein>
    <submittedName>
        <fullName evidence="1">Uncharacterized protein</fullName>
    </submittedName>
</protein>
<proteinExistence type="predicted"/>
<evidence type="ECO:0000313" key="2">
    <source>
        <dbReference type="Proteomes" id="UP000196531"/>
    </source>
</evidence>
<accession>A0A1Y5F8F9</accession>
<comment type="caution">
    <text evidence="1">The sequence shown here is derived from an EMBL/GenBank/DDBJ whole genome shotgun (WGS) entry which is preliminary data.</text>
</comment>
<reference evidence="2" key="1">
    <citation type="journal article" date="2017" name="Proc. Natl. Acad. Sci. U.S.A.">
        <title>Simulation of Deepwater Horizon oil plume reveals substrate specialization within a complex community of hydrocarbon-degraders.</title>
        <authorList>
            <person name="Hu P."/>
            <person name="Dubinsky E.A."/>
            <person name="Probst A.J."/>
            <person name="Wang J."/>
            <person name="Sieber C.M.K."/>
            <person name="Tom L.M."/>
            <person name="Gardinali P."/>
            <person name="Banfield J.F."/>
            <person name="Atlas R.M."/>
            <person name="Andersen G.L."/>
        </authorList>
    </citation>
    <scope>NUCLEOTIDE SEQUENCE [LARGE SCALE GENOMIC DNA]</scope>
</reference>